<keyword evidence="4 7" id="KW-0812">Transmembrane</keyword>
<keyword evidence="3" id="KW-1003">Cell membrane</keyword>
<dbReference type="GO" id="GO:0042918">
    <property type="term" value="P:alkanesulfonate transmembrane transport"/>
    <property type="evidence" value="ECO:0007669"/>
    <property type="project" value="UniProtKB-ARBA"/>
</dbReference>
<comment type="caution">
    <text evidence="9">The sequence shown here is derived from an EMBL/GenBank/DDBJ whole genome shotgun (WGS) entry which is preliminary data.</text>
</comment>
<protein>
    <submittedName>
        <fullName evidence="9">ABC-type nitrate/sulfonate/bicarbonate transport system permease component</fullName>
    </submittedName>
</protein>
<dbReference type="AlphaFoldDB" id="A0AAE3G0T2"/>
<comment type="subcellular location">
    <subcellularLocation>
        <location evidence="1 7">Cell membrane</location>
        <topology evidence="1 7">Multi-pass membrane protein</topology>
    </subcellularLocation>
</comment>
<evidence type="ECO:0000256" key="6">
    <source>
        <dbReference type="ARBA" id="ARBA00023136"/>
    </source>
</evidence>
<dbReference type="RefSeq" id="WP_253474463.1">
    <property type="nucleotide sequence ID" value="NZ_JALJXV010000002.1"/>
</dbReference>
<feature type="transmembrane region" description="Helical" evidence="7">
    <location>
        <begin position="91"/>
        <end position="112"/>
    </location>
</feature>
<feature type="transmembrane region" description="Helical" evidence="7">
    <location>
        <begin position="147"/>
        <end position="166"/>
    </location>
</feature>
<dbReference type="PROSITE" id="PS50928">
    <property type="entry name" value="ABC_TM1"/>
    <property type="match status" value="1"/>
</dbReference>
<feature type="transmembrane region" description="Helical" evidence="7">
    <location>
        <begin position="241"/>
        <end position="260"/>
    </location>
</feature>
<keyword evidence="6 7" id="KW-0472">Membrane</keyword>
<keyword evidence="10" id="KW-1185">Reference proteome</keyword>
<evidence type="ECO:0000256" key="3">
    <source>
        <dbReference type="ARBA" id="ARBA00022475"/>
    </source>
</evidence>
<sequence length="277" mass="29859">MAQSITDATRNAPRSNPLLRGVINTLLFLRRLTLLITLILVWEVVAGHLLTGHTALLMPAPSEIVTAAWNLISSGRLLDHSLASLKRVGVALLYASIAIPIGIAVGWSRIIYEQMNPLIEILRPIPPLAWIPLSILWFGIGDGQNQFIIFLGIFFPLLLNTIAGVASIETNLIRAARCLGASEAKVLLRVVLNAALPHIVTGMRVGIGVGWMALVAAEIVGATSGLGFLINDARTLLRTDIIAVGMLTIGIIGLLIDLVVRTLSDIFLPWVQQRADD</sequence>
<comment type="similarity">
    <text evidence="7">Belongs to the binding-protein-dependent transport system permease family.</text>
</comment>
<dbReference type="PANTHER" id="PTHR30151:SF0">
    <property type="entry name" value="ABC TRANSPORTER PERMEASE PROTEIN MJ0413-RELATED"/>
    <property type="match status" value="1"/>
</dbReference>
<evidence type="ECO:0000256" key="5">
    <source>
        <dbReference type="ARBA" id="ARBA00022989"/>
    </source>
</evidence>
<name>A0AAE3G0T2_9GAMM</name>
<dbReference type="FunFam" id="1.10.3720.10:FF:000003">
    <property type="entry name" value="Aliphatic sulfonate ABC transporter permease"/>
    <property type="match status" value="1"/>
</dbReference>
<evidence type="ECO:0000256" key="7">
    <source>
        <dbReference type="RuleBase" id="RU363032"/>
    </source>
</evidence>
<evidence type="ECO:0000313" key="9">
    <source>
        <dbReference type="EMBL" id="MCP1673660.1"/>
    </source>
</evidence>
<dbReference type="InterPro" id="IPR000515">
    <property type="entry name" value="MetI-like"/>
</dbReference>
<feature type="domain" description="ABC transmembrane type-1" evidence="8">
    <location>
        <begin position="84"/>
        <end position="260"/>
    </location>
</feature>
<feature type="transmembrane region" description="Helical" evidence="7">
    <location>
        <begin position="21"/>
        <end position="42"/>
    </location>
</feature>
<evidence type="ECO:0000256" key="4">
    <source>
        <dbReference type="ARBA" id="ARBA00022692"/>
    </source>
</evidence>
<keyword evidence="2 7" id="KW-0813">Transport</keyword>
<evidence type="ECO:0000256" key="2">
    <source>
        <dbReference type="ARBA" id="ARBA00022448"/>
    </source>
</evidence>
<evidence type="ECO:0000313" key="10">
    <source>
        <dbReference type="Proteomes" id="UP001205843"/>
    </source>
</evidence>
<evidence type="ECO:0000259" key="8">
    <source>
        <dbReference type="PROSITE" id="PS50928"/>
    </source>
</evidence>
<dbReference type="Proteomes" id="UP001205843">
    <property type="component" value="Unassembled WGS sequence"/>
</dbReference>
<dbReference type="Pfam" id="PF00528">
    <property type="entry name" value="BPD_transp_1"/>
    <property type="match status" value="1"/>
</dbReference>
<organism evidence="9 10">
    <name type="scientific">Natronocella acetinitrilica</name>
    <dbReference type="NCBI Taxonomy" id="414046"/>
    <lineage>
        <taxon>Bacteria</taxon>
        <taxon>Pseudomonadati</taxon>
        <taxon>Pseudomonadota</taxon>
        <taxon>Gammaproteobacteria</taxon>
        <taxon>Chromatiales</taxon>
        <taxon>Ectothiorhodospiraceae</taxon>
        <taxon>Natronocella</taxon>
    </lineage>
</organism>
<dbReference type="GO" id="GO:0005886">
    <property type="term" value="C:plasma membrane"/>
    <property type="evidence" value="ECO:0007669"/>
    <property type="project" value="UniProtKB-SubCell"/>
</dbReference>
<dbReference type="PANTHER" id="PTHR30151">
    <property type="entry name" value="ALKANE SULFONATE ABC TRANSPORTER-RELATED, MEMBRANE SUBUNIT"/>
    <property type="match status" value="1"/>
</dbReference>
<proteinExistence type="inferred from homology"/>
<dbReference type="Gene3D" id="1.10.3720.10">
    <property type="entry name" value="MetI-like"/>
    <property type="match status" value="1"/>
</dbReference>
<evidence type="ECO:0000256" key="1">
    <source>
        <dbReference type="ARBA" id="ARBA00004651"/>
    </source>
</evidence>
<keyword evidence="5 7" id="KW-1133">Transmembrane helix</keyword>
<gene>
    <name evidence="9" type="ORF">J2T57_000759</name>
</gene>
<accession>A0AAE3G0T2</accession>
<dbReference type="SUPFAM" id="SSF161098">
    <property type="entry name" value="MetI-like"/>
    <property type="match status" value="1"/>
</dbReference>
<reference evidence="9" key="1">
    <citation type="submission" date="2022-03" db="EMBL/GenBank/DDBJ databases">
        <title>Genomic Encyclopedia of Type Strains, Phase III (KMG-III): the genomes of soil and plant-associated and newly described type strains.</title>
        <authorList>
            <person name="Whitman W."/>
        </authorList>
    </citation>
    <scope>NUCLEOTIDE SEQUENCE</scope>
    <source>
        <strain evidence="9">ANL 6-2</strain>
    </source>
</reference>
<feature type="transmembrane region" description="Helical" evidence="7">
    <location>
        <begin position="124"/>
        <end position="141"/>
    </location>
</feature>
<dbReference type="CDD" id="cd06261">
    <property type="entry name" value="TM_PBP2"/>
    <property type="match status" value="1"/>
</dbReference>
<dbReference type="InterPro" id="IPR035906">
    <property type="entry name" value="MetI-like_sf"/>
</dbReference>
<dbReference type="EMBL" id="JALJXV010000002">
    <property type="protein sequence ID" value="MCP1673660.1"/>
    <property type="molecule type" value="Genomic_DNA"/>
</dbReference>
<feature type="transmembrane region" description="Helical" evidence="7">
    <location>
        <begin position="209"/>
        <end position="229"/>
    </location>
</feature>